<feature type="domain" description="START" evidence="3">
    <location>
        <begin position="172"/>
        <end position="361"/>
    </location>
</feature>
<reference evidence="4" key="1">
    <citation type="submission" date="2021-01" db="EMBL/GenBank/DDBJ databases">
        <authorList>
            <person name="Corre E."/>
            <person name="Pelletier E."/>
            <person name="Niang G."/>
            <person name="Scheremetjew M."/>
            <person name="Finn R."/>
            <person name="Kale V."/>
            <person name="Holt S."/>
            <person name="Cochrane G."/>
            <person name="Meng A."/>
            <person name="Brown T."/>
            <person name="Cohen L."/>
        </authorList>
    </citation>
    <scope>NUCLEOTIDE SEQUENCE</scope>
    <source>
        <strain evidence="4">CCMP722</strain>
    </source>
</reference>
<dbReference type="GO" id="GO:0008289">
    <property type="term" value="F:lipid binding"/>
    <property type="evidence" value="ECO:0007669"/>
    <property type="project" value="InterPro"/>
</dbReference>
<accession>A0A7S0WV51</accession>
<keyword evidence="2" id="KW-1133">Transmembrane helix</keyword>
<name>A0A7S0WV51_9CHLO</name>
<proteinExistence type="predicted"/>
<evidence type="ECO:0000259" key="3">
    <source>
        <dbReference type="PROSITE" id="PS50848"/>
    </source>
</evidence>
<dbReference type="PROSITE" id="PS50848">
    <property type="entry name" value="START"/>
    <property type="match status" value="1"/>
</dbReference>
<dbReference type="PANTHER" id="PTHR19308">
    <property type="entry name" value="PHOSPHATIDYLCHOLINE TRANSFER PROTEIN"/>
    <property type="match status" value="1"/>
</dbReference>
<dbReference type="InterPro" id="IPR051213">
    <property type="entry name" value="START_lipid_transfer"/>
</dbReference>
<organism evidence="4">
    <name type="scientific">Pyramimonas obovata</name>
    <dbReference type="NCBI Taxonomy" id="1411642"/>
    <lineage>
        <taxon>Eukaryota</taxon>
        <taxon>Viridiplantae</taxon>
        <taxon>Chlorophyta</taxon>
        <taxon>Pyramimonadophyceae</taxon>
        <taxon>Pyramimonadales</taxon>
        <taxon>Pyramimonadaceae</taxon>
        <taxon>Pyramimonas</taxon>
        <taxon>Pyramimonas incertae sedis</taxon>
    </lineage>
</organism>
<feature type="transmembrane region" description="Helical" evidence="2">
    <location>
        <begin position="43"/>
        <end position="67"/>
    </location>
</feature>
<dbReference type="AlphaFoldDB" id="A0A7S0WV51"/>
<dbReference type="InterPro" id="IPR023393">
    <property type="entry name" value="START-like_dom_sf"/>
</dbReference>
<feature type="compositionally biased region" description="Low complexity" evidence="1">
    <location>
        <begin position="428"/>
        <end position="438"/>
    </location>
</feature>
<dbReference type="PANTHER" id="PTHR19308:SF39">
    <property type="entry name" value="PHOSPHATIDYLCHOLINE TRANSFER PROTEIN"/>
    <property type="match status" value="1"/>
</dbReference>
<dbReference type="Pfam" id="PF01852">
    <property type="entry name" value="START"/>
    <property type="match status" value="1"/>
</dbReference>
<sequence length="451" mass="50431">MGVTFELLDLSLWLNYLGRSASAQWGSGILDHALAKQSEPYALLLWLPVIIPLVAFAFVFLCRALLFKVAPPGVGVRRLWIAFSAAYAVSSFWRSYTPHGTFHKLVSYLTGINWLPRASPPARPTTANSPSLVELEQEKEWLNGFTYEEVNHFKERVSSADAEIGSGSTRVWEKMCQKRTEDIDYVAWRHILPDGGTEYFSKTIVENASAELMATFYNNDESRLKWDGLLADAIPVDVDGESTTEAVYWVRKFPVACGPRDYVFGRRSWLEKGDQFYTITKGIKHASKPVVKQPQRVEKYYSSWLIRPVEGRLGQGKTAVETTLIHYEDMGIPNAVARFAVRQGMWGVVKNLCRGYREFELQAAAQPRLLRPSFEVSAAQLCPLAEPTPEEALLTASRGAPKRQGKLRQRAAVAGRVVGLLLLGSAMNSARRPSAPSAAKKKPRGSKRLQH</sequence>
<dbReference type="EMBL" id="HBFA01035274">
    <property type="protein sequence ID" value="CAD8686381.1"/>
    <property type="molecule type" value="Transcribed_RNA"/>
</dbReference>
<evidence type="ECO:0000256" key="2">
    <source>
        <dbReference type="SAM" id="Phobius"/>
    </source>
</evidence>
<feature type="transmembrane region" description="Helical" evidence="2">
    <location>
        <begin position="79"/>
        <end position="96"/>
    </location>
</feature>
<keyword evidence="2" id="KW-0472">Membrane</keyword>
<dbReference type="GO" id="GO:0005737">
    <property type="term" value="C:cytoplasm"/>
    <property type="evidence" value="ECO:0007669"/>
    <property type="project" value="UniProtKB-ARBA"/>
</dbReference>
<evidence type="ECO:0000313" key="4">
    <source>
        <dbReference type="EMBL" id="CAD8686381.1"/>
    </source>
</evidence>
<gene>
    <name evidence="4" type="ORF">POBO1169_LOCUS17676</name>
</gene>
<feature type="compositionally biased region" description="Basic residues" evidence="1">
    <location>
        <begin position="439"/>
        <end position="451"/>
    </location>
</feature>
<dbReference type="SUPFAM" id="SSF55961">
    <property type="entry name" value="Bet v1-like"/>
    <property type="match status" value="1"/>
</dbReference>
<evidence type="ECO:0000256" key="1">
    <source>
        <dbReference type="SAM" id="MobiDB-lite"/>
    </source>
</evidence>
<keyword evidence="2" id="KW-0812">Transmembrane</keyword>
<protein>
    <recommendedName>
        <fullName evidence="3">START domain-containing protein</fullName>
    </recommendedName>
</protein>
<dbReference type="Gene3D" id="3.30.530.20">
    <property type="match status" value="1"/>
</dbReference>
<dbReference type="InterPro" id="IPR002913">
    <property type="entry name" value="START_lipid-bd_dom"/>
</dbReference>
<feature type="region of interest" description="Disordered" evidence="1">
    <location>
        <begin position="428"/>
        <end position="451"/>
    </location>
</feature>